<dbReference type="GO" id="GO:0006508">
    <property type="term" value="P:proteolysis"/>
    <property type="evidence" value="ECO:0007669"/>
    <property type="project" value="InterPro"/>
</dbReference>
<feature type="transmembrane region" description="Helical" evidence="1">
    <location>
        <begin position="39"/>
        <end position="61"/>
    </location>
</feature>
<sequence>MENNSENNKAIADSEREEYKFSFNFANEPWDDRSNRSKIGIISLLVTIFVSTMALVINNLFMHYRGFDSGSFNSNVEIDCNLVKVDNYPYAARIHSVSSNKLICIGAVVSSNSILANELCIKSGPIWLRLGNPNHPRCKKGFSIDSMDSIPHDGTITKSLVLLSSFENMKECIKEIEIGTNIDSKNHLYIIGRPVRGEKTLSLQIATYNVLDHTIFEILRNYDKDKTICVQTVGKCPVRAGDLLVQNNRLLGLASTSVHRRDKTNTACFAYLNIVNKELKAFNIEVNDNK</sequence>
<comment type="caution">
    <text evidence="3">The sequence shown here is derived from an EMBL/GenBank/DDBJ whole genome shotgun (WGS) entry which is preliminary data.</text>
</comment>
<keyword evidence="1" id="KW-1133">Transmembrane helix</keyword>
<gene>
    <name evidence="3" type="ORF">EEDITHA_LOCUS14781</name>
</gene>
<dbReference type="InterPro" id="IPR001254">
    <property type="entry name" value="Trypsin_dom"/>
</dbReference>
<keyword evidence="1" id="KW-0472">Membrane</keyword>
<accession>A0AAU9UQ07</accession>
<proteinExistence type="predicted"/>
<dbReference type="EMBL" id="CAKOGL010000022">
    <property type="protein sequence ID" value="CAH2099855.1"/>
    <property type="molecule type" value="Genomic_DNA"/>
</dbReference>
<dbReference type="Proteomes" id="UP001153954">
    <property type="component" value="Unassembled WGS sequence"/>
</dbReference>
<evidence type="ECO:0000256" key="1">
    <source>
        <dbReference type="SAM" id="Phobius"/>
    </source>
</evidence>
<name>A0AAU9UQ07_EUPED</name>
<dbReference type="SUPFAM" id="SSF50494">
    <property type="entry name" value="Trypsin-like serine proteases"/>
    <property type="match status" value="1"/>
</dbReference>
<evidence type="ECO:0000313" key="4">
    <source>
        <dbReference type="Proteomes" id="UP001153954"/>
    </source>
</evidence>
<keyword evidence="1" id="KW-0812">Transmembrane</keyword>
<evidence type="ECO:0000313" key="3">
    <source>
        <dbReference type="EMBL" id="CAH2099855.1"/>
    </source>
</evidence>
<dbReference type="InterPro" id="IPR009003">
    <property type="entry name" value="Peptidase_S1_PA"/>
</dbReference>
<dbReference type="Pfam" id="PF00089">
    <property type="entry name" value="Trypsin"/>
    <property type="match status" value="1"/>
</dbReference>
<protein>
    <recommendedName>
        <fullName evidence="2">Peptidase S1 domain-containing protein</fullName>
    </recommendedName>
</protein>
<dbReference type="AlphaFoldDB" id="A0AAU9UQ07"/>
<evidence type="ECO:0000259" key="2">
    <source>
        <dbReference type="Pfam" id="PF00089"/>
    </source>
</evidence>
<reference evidence="3" key="1">
    <citation type="submission" date="2022-03" db="EMBL/GenBank/DDBJ databases">
        <authorList>
            <person name="Tunstrom K."/>
        </authorList>
    </citation>
    <scope>NUCLEOTIDE SEQUENCE</scope>
</reference>
<dbReference type="GO" id="GO:0004252">
    <property type="term" value="F:serine-type endopeptidase activity"/>
    <property type="evidence" value="ECO:0007669"/>
    <property type="project" value="InterPro"/>
</dbReference>
<organism evidence="3 4">
    <name type="scientific">Euphydryas editha</name>
    <name type="common">Edith's checkerspot</name>
    <dbReference type="NCBI Taxonomy" id="104508"/>
    <lineage>
        <taxon>Eukaryota</taxon>
        <taxon>Metazoa</taxon>
        <taxon>Ecdysozoa</taxon>
        <taxon>Arthropoda</taxon>
        <taxon>Hexapoda</taxon>
        <taxon>Insecta</taxon>
        <taxon>Pterygota</taxon>
        <taxon>Neoptera</taxon>
        <taxon>Endopterygota</taxon>
        <taxon>Lepidoptera</taxon>
        <taxon>Glossata</taxon>
        <taxon>Ditrysia</taxon>
        <taxon>Papilionoidea</taxon>
        <taxon>Nymphalidae</taxon>
        <taxon>Nymphalinae</taxon>
        <taxon>Euphydryas</taxon>
    </lineage>
</organism>
<keyword evidence="4" id="KW-1185">Reference proteome</keyword>
<feature type="domain" description="Peptidase S1" evidence="2">
    <location>
        <begin position="87"/>
        <end position="272"/>
    </location>
</feature>